<evidence type="ECO:0000256" key="1">
    <source>
        <dbReference type="SAM" id="SignalP"/>
    </source>
</evidence>
<sequence>MTRFARLALASTALLCTALPASFSSAQSGGAQPAPYTVAETGRSYTRLQDAVDAIGNGRGTIRFASLRFADCAVQTGGDVTYEAAVPGQSVLDGTICEGKGALVLRGHSARVEGLVFANMHAPERNGVGIRLEHGDLAISQSWFRDSDQGILTANDPAGTITIDKSTFTRLGTCDGPGCAHSIYIGDYGALTVTRSRFEAGTGGHYAKSRAARVAILNCSFDDTHGRGTNYMIDLPEGATGRIAGNWFVQGRDKENYSAFIAVAAEHHSHSADGLTIEDNNARFAPGVDRRSAFVADWSGDALKIGANVLGPGLVRFEER</sequence>
<dbReference type="RefSeq" id="WP_243922219.1">
    <property type="nucleotide sequence ID" value="NZ_JALHLG010000023.1"/>
</dbReference>
<dbReference type="SUPFAM" id="SSF51126">
    <property type="entry name" value="Pectin lyase-like"/>
    <property type="match status" value="1"/>
</dbReference>
<evidence type="ECO:0000313" key="3">
    <source>
        <dbReference type="Proteomes" id="UP001202281"/>
    </source>
</evidence>
<dbReference type="Proteomes" id="UP001202281">
    <property type="component" value="Unassembled WGS sequence"/>
</dbReference>
<comment type="caution">
    <text evidence="2">The sequence shown here is derived from an EMBL/GenBank/DDBJ whole genome shotgun (WGS) entry which is preliminary data.</text>
</comment>
<keyword evidence="1" id="KW-0732">Signal</keyword>
<gene>
    <name evidence="2" type="ORF">MTR66_14340</name>
</gene>
<proteinExistence type="predicted"/>
<reference evidence="2 3" key="1">
    <citation type="submission" date="2022-04" db="EMBL/GenBank/DDBJ databases">
        <title>Identification of a novel bacterium isolated from mangrove sediments.</title>
        <authorList>
            <person name="Pan X."/>
        </authorList>
    </citation>
    <scope>NUCLEOTIDE SEQUENCE [LARGE SCALE GENOMIC DNA]</scope>
    <source>
        <strain evidence="2 3">B2638</strain>
    </source>
</reference>
<keyword evidence="3" id="KW-1185">Reference proteome</keyword>
<dbReference type="Gene3D" id="2.160.20.10">
    <property type="entry name" value="Single-stranded right-handed beta-helix, Pectin lyase-like"/>
    <property type="match status" value="1"/>
</dbReference>
<feature type="signal peptide" evidence="1">
    <location>
        <begin position="1"/>
        <end position="26"/>
    </location>
</feature>
<protein>
    <submittedName>
        <fullName evidence="2">Right-handed parallel beta-helix repeat-containing protein</fullName>
    </submittedName>
</protein>
<dbReference type="InterPro" id="IPR012334">
    <property type="entry name" value="Pectin_lyas_fold"/>
</dbReference>
<dbReference type="EMBL" id="JALHLG010000023">
    <property type="protein sequence ID" value="MCJ2187991.1"/>
    <property type="molecule type" value="Genomic_DNA"/>
</dbReference>
<organism evidence="2 3">
    <name type="scientific">Novosphingobium beihaiensis</name>
    <dbReference type="NCBI Taxonomy" id="2930389"/>
    <lineage>
        <taxon>Bacteria</taxon>
        <taxon>Pseudomonadati</taxon>
        <taxon>Pseudomonadota</taxon>
        <taxon>Alphaproteobacteria</taxon>
        <taxon>Sphingomonadales</taxon>
        <taxon>Sphingomonadaceae</taxon>
        <taxon>Novosphingobium</taxon>
    </lineage>
</organism>
<accession>A0ABT0BSI1</accession>
<dbReference type="InterPro" id="IPR011050">
    <property type="entry name" value="Pectin_lyase_fold/virulence"/>
</dbReference>
<feature type="chain" id="PRO_5047528850" evidence="1">
    <location>
        <begin position="27"/>
        <end position="320"/>
    </location>
</feature>
<name>A0ABT0BSI1_9SPHN</name>
<evidence type="ECO:0000313" key="2">
    <source>
        <dbReference type="EMBL" id="MCJ2187991.1"/>
    </source>
</evidence>